<feature type="chain" id="PRO_5026376760" evidence="2">
    <location>
        <begin position="29"/>
        <end position="470"/>
    </location>
</feature>
<dbReference type="SUPFAM" id="SSF56954">
    <property type="entry name" value="Outer membrane efflux proteins (OEP)"/>
    <property type="match status" value="1"/>
</dbReference>
<accession>A0A6I2L624</accession>
<keyword evidence="2" id="KW-0812">Transmembrane</keyword>
<keyword evidence="2" id="KW-0564">Palmitate</keyword>
<dbReference type="EMBL" id="WKJK01000015">
    <property type="protein sequence ID" value="MRW93253.1"/>
    <property type="molecule type" value="Genomic_DNA"/>
</dbReference>
<evidence type="ECO:0000313" key="3">
    <source>
        <dbReference type="EMBL" id="MRW93253.1"/>
    </source>
</evidence>
<dbReference type="PANTHER" id="PTHR30203:SF32">
    <property type="entry name" value="CATION EFFLUX SYSTEM PROTEIN CUSC"/>
    <property type="match status" value="1"/>
</dbReference>
<dbReference type="Proteomes" id="UP000433309">
    <property type="component" value="Unassembled WGS sequence"/>
</dbReference>
<dbReference type="AlphaFoldDB" id="A0A6I2L624"/>
<keyword evidence="4" id="KW-1185">Reference proteome</keyword>
<dbReference type="NCBIfam" id="TIGR01845">
    <property type="entry name" value="outer_NodT"/>
    <property type="match status" value="1"/>
</dbReference>
<dbReference type="Gene3D" id="1.20.1600.10">
    <property type="entry name" value="Outer membrane efflux proteins (OEP)"/>
    <property type="match status" value="1"/>
</dbReference>
<comment type="similarity">
    <text evidence="1 2">Belongs to the outer membrane factor (OMF) (TC 1.B.17) family.</text>
</comment>
<dbReference type="PROSITE" id="PS51257">
    <property type="entry name" value="PROKAR_LIPOPROTEIN"/>
    <property type="match status" value="1"/>
</dbReference>
<evidence type="ECO:0000256" key="1">
    <source>
        <dbReference type="ARBA" id="ARBA00007613"/>
    </source>
</evidence>
<protein>
    <submittedName>
        <fullName evidence="3">Efflux transporter outer membrane subunit</fullName>
    </submittedName>
</protein>
<keyword evidence="2" id="KW-0472">Membrane</keyword>
<comment type="caution">
    <text evidence="3">The sequence shown here is derived from an EMBL/GenBank/DDBJ whole genome shotgun (WGS) entry which is preliminary data.</text>
</comment>
<dbReference type="GO" id="GO:0015562">
    <property type="term" value="F:efflux transmembrane transporter activity"/>
    <property type="evidence" value="ECO:0007669"/>
    <property type="project" value="InterPro"/>
</dbReference>
<dbReference type="GO" id="GO:0005886">
    <property type="term" value="C:plasma membrane"/>
    <property type="evidence" value="ECO:0007669"/>
    <property type="project" value="UniProtKB-SubCell"/>
</dbReference>
<keyword evidence="2" id="KW-0449">Lipoprotein</keyword>
<organism evidence="3 4">
    <name type="scientific">Duganella guangzhouensis</name>
    <dbReference type="NCBI Taxonomy" id="2666084"/>
    <lineage>
        <taxon>Bacteria</taxon>
        <taxon>Pseudomonadati</taxon>
        <taxon>Pseudomonadota</taxon>
        <taxon>Betaproteobacteria</taxon>
        <taxon>Burkholderiales</taxon>
        <taxon>Oxalobacteraceae</taxon>
        <taxon>Telluria group</taxon>
        <taxon>Duganella</taxon>
    </lineage>
</organism>
<dbReference type="InterPro" id="IPR003423">
    <property type="entry name" value="OMP_efflux"/>
</dbReference>
<gene>
    <name evidence="3" type="ORF">GJ699_24990</name>
</gene>
<reference evidence="3 4" key="1">
    <citation type="submission" date="2019-11" db="EMBL/GenBank/DDBJ databases">
        <title>Novel species isolated from a subtropical stream in China.</title>
        <authorList>
            <person name="Lu H."/>
        </authorList>
    </citation>
    <scope>NUCLEOTIDE SEQUENCE [LARGE SCALE GENOMIC DNA]</scope>
    <source>
        <strain evidence="3 4">FT80W</strain>
    </source>
</reference>
<keyword evidence="2" id="KW-0732">Signal</keyword>
<name>A0A6I2L624_9BURK</name>
<dbReference type="Gene3D" id="2.20.200.10">
    <property type="entry name" value="Outer membrane efflux proteins (OEP)"/>
    <property type="match status" value="1"/>
</dbReference>
<dbReference type="InterPro" id="IPR010131">
    <property type="entry name" value="MdtP/NodT-like"/>
</dbReference>
<sequence length="470" mass="50385">MITNFRISTLALAVSLALGGCASSGDYAAKTPTPAVPSAFGWGETPAAAEQKLPALDANRGSDVRNDPWWQGFGDARLNQLVLQALDANSNLAAAGFALRQARLQAGLAENDLYPQASGSLSASASRSINHSDGTTRSSASSVGLSWEVDLWGRLRAARDVKSWQALASADDLQATAQSLVGDVCRDYWTLAYLNQSIAAGDKDLASLERTLKLVEVQYKEGDVSRLELGEAQQTLETQRAAQSALLQQRVETRNALTVLLDGHPLPLADEPQSVIQVTTLPVRAGIPAELLARRPDLRAAERRLRGSLANIDATARSYYPALTLTGAVGGGGTALSDVLRNPAATLGAGLDLPFLNVEKVRLNTEYAGAEYQQAASTFRTTLYTALQDVDNALSARTRLQEQAAARQRSYLAAQEVARMYEVRYREGNVALRIWLDAQQTLRASELALAQVLRDQVNNDVTLILALGGS</sequence>
<keyword evidence="2" id="KW-1134">Transmembrane beta strand</keyword>
<evidence type="ECO:0000313" key="4">
    <source>
        <dbReference type="Proteomes" id="UP000433309"/>
    </source>
</evidence>
<evidence type="ECO:0000256" key="2">
    <source>
        <dbReference type="RuleBase" id="RU362097"/>
    </source>
</evidence>
<dbReference type="RefSeq" id="WP_154381460.1">
    <property type="nucleotide sequence ID" value="NZ_WKJK01000015.1"/>
</dbReference>
<feature type="signal peptide" evidence="2">
    <location>
        <begin position="1"/>
        <end position="28"/>
    </location>
</feature>
<proteinExistence type="inferred from homology"/>
<dbReference type="Pfam" id="PF02321">
    <property type="entry name" value="OEP"/>
    <property type="match status" value="2"/>
</dbReference>
<comment type="subcellular location">
    <subcellularLocation>
        <location evidence="2">Cell membrane</location>
        <topology evidence="2">Lipid-anchor</topology>
    </subcellularLocation>
</comment>
<dbReference type="PANTHER" id="PTHR30203">
    <property type="entry name" value="OUTER MEMBRANE CATION EFFLUX PROTEIN"/>
    <property type="match status" value="1"/>
</dbReference>